<evidence type="ECO:0000256" key="2">
    <source>
        <dbReference type="ARBA" id="ARBA00023136"/>
    </source>
</evidence>
<dbReference type="Pfam" id="PF00691">
    <property type="entry name" value="OmpA"/>
    <property type="match status" value="1"/>
</dbReference>
<comment type="subcellular location">
    <subcellularLocation>
        <location evidence="1">Cell outer membrane</location>
    </subcellularLocation>
</comment>
<dbReference type="PANTHER" id="PTHR30329:SF21">
    <property type="entry name" value="LIPOPROTEIN YIAD-RELATED"/>
    <property type="match status" value="1"/>
</dbReference>
<dbReference type="Proteomes" id="UP000281474">
    <property type="component" value="Unassembled WGS sequence"/>
</dbReference>
<sequence>MRAIIFIVITLVATGCATRDIKPMSGSTAQVYDLNDKDNDGVVVAREKCLKTETGAEVDNYGCGTVSKHLKRKELNIQFANNSAFLAPKYFNQLEEVASFLKSNPDLNVTIEGHTSKTGSYEYNQELSQRRAKAVIKVLSEEFQIEPARLNAVGFSYDRPAAEGDDSYAHARNRRVTAESTVEGTSTAYKWTIWTVDQ</sequence>
<keyword evidence="3" id="KW-0998">Cell outer membrane</keyword>
<dbReference type="PROSITE" id="PS51257">
    <property type="entry name" value="PROKAR_LIPOPROTEIN"/>
    <property type="match status" value="1"/>
</dbReference>
<dbReference type="Gene3D" id="3.30.1330.60">
    <property type="entry name" value="OmpA-like domain"/>
    <property type="match status" value="1"/>
</dbReference>
<dbReference type="InterPro" id="IPR006665">
    <property type="entry name" value="OmpA-like"/>
</dbReference>
<dbReference type="RefSeq" id="WP_121838320.1">
    <property type="nucleotide sequence ID" value="NZ_ML014765.1"/>
</dbReference>
<keyword evidence="2 4" id="KW-0472">Membrane</keyword>
<dbReference type="PROSITE" id="PS51123">
    <property type="entry name" value="OMPA_2"/>
    <property type="match status" value="1"/>
</dbReference>
<dbReference type="InterPro" id="IPR036737">
    <property type="entry name" value="OmpA-like_sf"/>
</dbReference>
<dbReference type="InterPro" id="IPR050330">
    <property type="entry name" value="Bact_OuterMem_StrucFunc"/>
</dbReference>
<dbReference type="EMBL" id="QZEI01000016">
    <property type="protein sequence ID" value="RLV60423.1"/>
    <property type="molecule type" value="Genomic_DNA"/>
</dbReference>
<evidence type="ECO:0000313" key="7">
    <source>
        <dbReference type="Proteomes" id="UP000281474"/>
    </source>
</evidence>
<dbReference type="PANTHER" id="PTHR30329">
    <property type="entry name" value="STATOR ELEMENT OF FLAGELLAR MOTOR COMPLEX"/>
    <property type="match status" value="1"/>
</dbReference>
<evidence type="ECO:0000313" key="6">
    <source>
        <dbReference type="EMBL" id="RLV60423.1"/>
    </source>
</evidence>
<reference evidence="6 7" key="1">
    <citation type="submission" date="2018-09" db="EMBL/GenBank/DDBJ databases">
        <title>Phylogeny of the Shewanellaceae, and recommendation for two new genera, Pseudoshewanella and Parashewanella.</title>
        <authorList>
            <person name="Wang G."/>
        </authorList>
    </citation>
    <scope>NUCLEOTIDE SEQUENCE [LARGE SCALE GENOMIC DNA]</scope>
    <source>
        <strain evidence="6 7">C51</strain>
    </source>
</reference>
<keyword evidence="7" id="KW-1185">Reference proteome</keyword>
<dbReference type="OrthoDB" id="9805832at2"/>
<organism evidence="6 7">
    <name type="scientific">Parashewanella curva</name>
    <dbReference type="NCBI Taxonomy" id="2338552"/>
    <lineage>
        <taxon>Bacteria</taxon>
        <taxon>Pseudomonadati</taxon>
        <taxon>Pseudomonadota</taxon>
        <taxon>Gammaproteobacteria</taxon>
        <taxon>Alteromonadales</taxon>
        <taxon>Shewanellaceae</taxon>
        <taxon>Parashewanella</taxon>
    </lineage>
</organism>
<dbReference type="CDD" id="cd07185">
    <property type="entry name" value="OmpA_C-like"/>
    <property type="match status" value="1"/>
</dbReference>
<dbReference type="GO" id="GO:0009279">
    <property type="term" value="C:cell outer membrane"/>
    <property type="evidence" value="ECO:0007669"/>
    <property type="project" value="UniProtKB-SubCell"/>
</dbReference>
<protein>
    <submittedName>
        <fullName evidence="6">OmpA family protein</fullName>
    </submittedName>
</protein>
<dbReference type="SUPFAM" id="SSF103088">
    <property type="entry name" value="OmpA-like"/>
    <property type="match status" value="1"/>
</dbReference>
<evidence type="ECO:0000256" key="3">
    <source>
        <dbReference type="ARBA" id="ARBA00023237"/>
    </source>
</evidence>
<gene>
    <name evidence="6" type="ORF">D5018_07135</name>
</gene>
<name>A0A3L8Q126_9GAMM</name>
<evidence type="ECO:0000259" key="5">
    <source>
        <dbReference type="PROSITE" id="PS51123"/>
    </source>
</evidence>
<dbReference type="AlphaFoldDB" id="A0A3L8Q126"/>
<evidence type="ECO:0000256" key="1">
    <source>
        <dbReference type="ARBA" id="ARBA00004442"/>
    </source>
</evidence>
<dbReference type="PRINTS" id="PR01021">
    <property type="entry name" value="OMPADOMAIN"/>
</dbReference>
<proteinExistence type="predicted"/>
<evidence type="ECO:0000256" key="4">
    <source>
        <dbReference type="PROSITE-ProRule" id="PRU00473"/>
    </source>
</evidence>
<accession>A0A3L8Q126</accession>
<feature type="domain" description="OmpA-like" evidence="5">
    <location>
        <begin position="66"/>
        <end position="184"/>
    </location>
</feature>
<comment type="caution">
    <text evidence="6">The sequence shown here is derived from an EMBL/GenBank/DDBJ whole genome shotgun (WGS) entry which is preliminary data.</text>
</comment>
<dbReference type="InterPro" id="IPR006664">
    <property type="entry name" value="OMP_bac"/>
</dbReference>